<dbReference type="GO" id="GO:0005737">
    <property type="term" value="C:cytoplasm"/>
    <property type="evidence" value="ECO:0007669"/>
    <property type="project" value="TreeGrafter"/>
</dbReference>
<name>A0A829W1I0_9FIRM</name>
<evidence type="ECO:0000313" key="6">
    <source>
        <dbReference type="Proteomes" id="UP000315200"/>
    </source>
</evidence>
<evidence type="ECO:0000256" key="1">
    <source>
        <dbReference type="ARBA" id="ARBA00008270"/>
    </source>
</evidence>
<comment type="caution">
    <text evidence="4">The sequence shown here is derived from an EMBL/GenBank/DDBJ whole genome shotgun (WGS) entry which is preliminary data.</text>
</comment>
<dbReference type="RefSeq" id="WP_002586553.1">
    <property type="nucleotide sequence ID" value="NZ_AP031445.1"/>
</dbReference>
<comment type="similarity">
    <text evidence="1">Belongs to the PhzF family.</text>
</comment>
<dbReference type="EMBL" id="JAAISW010000067">
    <property type="protein sequence ID" value="NSJ46442.1"/>
    <property type="molecule type" value="Genomic_DNA"/>
</dbReference>
<accession>A0A829W1I0</accession>
<evidence type="ECO:0000313" key="5">
    <source>
        <dbReference type="EMBL" id="NSJ46442.1"/>
    </source>
</evidence>
<keyword evidence="2" id="KW-0413">Isomerase</keyword>
<protein>
    <submittedName>
        <fullName evidence="5">PhzF family phenazine biosynthesis protein</fullName>
    </submittedName>
</protein>
<organism evidence="4 6">
    <name type="scientific">Enterocloster clostridioformis</name>
    <dbReference type="NCBI Taxonomy" id="1531"/>
    <lineage>
        <taxon>Bacteria</taxon>
        <taxon>Bacillati</taxon>
        <taxon>Bacillota</taxon>
        <taxon>Clostridia</taxon>
        <taxon>Lachnospirales</taxon>
        <taxon>Lachnospiraceae</taxon>
        <taxon>Enterocloster</taxon>
    </lineage>
</organism>
<dbReference type="PANTHER" id="PTHR13774">
    <property type="entry name" value="PHENAZINE BIOSYNTHESIS PROTEIN"/>
    <property type="match status" value="1"/>
</dbReference>
<sequence>MKLYVVDAFAEQLFEGNPAAVCVLEHYPKDELLQQITNENNLSETAFVVKENDGYRLRWFTPGGEIDLCGHATLAAGYVLMRDYVPEVTEVRFHTLSGVLIVRRKGELYEMEFPIYSLTPVAVTDDIVNAIGVRPAEAWIGRDLLCVMEQEEQVLELQPDLERVKQLDGLLLHVTAKGSQYDCVSRTFAPKCNVAEDPVCGSGHCHIAPYWAKVLDKTTLTARQASRRGGTLYCHMEEDRIFLSGKAMLYSIAELNLEV</sequence>
<dbReference type="PIRSF" id="PIRSF016184">
    <property type="entry name" value="PhzC_PhzF"/>
    <property type="match status" value="1"/>
</dbReference>
<reference evidence="5" key="3">
    <citation type="submission" date="2020-02" db="EMBL/GenBank/DDBJ databases">
        <authorList>
            <person name="Littmann E."/>
            <person name="Sorbara M."/>
        </authorList>
    </citation>
    <scope>NUCLEOTIDE SEQUENCE</scope>
    <source>
        <strain evidence="5">MSK.2.26</strain>
    </source>
</reference>
<evidence type="ECO:0000256" key="3">
    <source>
        <dbReference type="PIRSR" id="PIRSR016184-1"/>
    </source>
</evidence>
<reference evidence="4 6" key="1">
    <citation type="submission" date="2019-06" db="EMBL/GenBank/DDBJ databases">
        <title>Draft genome sequence of [Clostridium] clostridioforme NBRC 113352.</title>
        <authorList>
            <person name="Miura T."/>
            <person name="Furukawa M."/>
            <person name="Shimamura M."/>
            <person name="Ohyama Y."/>
            <person name="Yamazoe A."/>
            <person name="Kawasaki H."/>
        </authorList>
    </citation>
    <scope>NUCLEOTIDE SEQUENCE [LARGE SCALE GENOMIC DNA]</scope>
    <source>
        <strain evidence="4 6">NBRC 113352</strain>
    </source>
</reference>
<dbReference type="Pfam" id="PF02567">
    <property type="entry name" value="PhzC-PhzF"/>
    <property type="match status" value="1"/>
</dbReference>
<dbReference type="AlphaFoldDB" id="A0A829W1I0"/>
<dbReference type="InterPro" id="IPR003719">
    <property type="entry name" value="Phenazine_PhzF-like"/>
</dbReference>
<evidence type="ECO:0000256" key="2">
    <source>
        <dbReference type="ARBA" id="ARBA00023235"/>
    </source>
</evidence>
<feature type="active site" evidence="3">
    <location>
        <position position="44"/>
    </location>
</feature>
<dbReference type="PANTHER" id="PTHR13774:SF17">
    <property type="entry name" value="PHENAZINE BIOSYNTHESIS-LIKE DOMAIN-CONTAINING PROTEIN"/>
    <property type="match status" value="1"/>
</dbReference>
<evidence type="ECO:0000313" key="4">
    <source>
        <dbReference type="EMBL" id="GEA36275.1"/>
    </source>
</evidence>
<gene>
    <name evidence="4" type="ORF">Ccl03g_19880</name>
    <name evidence="5" type="ORF">G5B26_23355</name>
</gene>
<dbReference type="Proteomes" id="UP000719916">
    <property type="component" value="Unassembled WGS sequence"/>
</dbReference>
<dbReference type="GO" id="GO:0016853">
    <property type="term" value="F:isomerase activity"/>
    <property type="evidence" value="ECO:0007669"/>
    <property type="project" value="UniProtKB-KW"/>
</dbReference>
<dbReference type="EMBL" id="BJLB01000001">
    <property type="protein sequence ID" value="GEA36275.1"/>
    <property type="molecule type" value="Genomic_DNA"/>
</dbReference>
<dbReference type="SUPFAM" id="SSF54506">
    <property type="entry name" value="Diaminopimelate epimerase-like"/>
    <property type="match status" value="1"/>
</dbReference>
<dbReference type="Gene3D" id="3.10.310.10">
    <property type="entry name" value="Diaminopimelate Epimerase, Chain A, domain 1"/>
    <property type="match status" value="2"/>
</dbReference>
<dbReference type="Proteomes" id="UP000315200">
    <property type="component" value="Unassembled WGS sequence"/>
</dbReference>
<proteinExistence type="inferred from homology"/>
<evidence type="ECO:0000313" key="7">
    <source>
        <dbReference type="Proteomes" id="UP000719916"/>
    </source>
</evidence>
<dbReference type="NCBIfam" id="TIGR00654">
    <property type="entry name" value="PhzF_family"/>
    <property type="match status" value="1"/>
</dbReference>
<reference evidence="5 7" key="2">
    <citation type="journal article" date="2020" name="Cell Host Microbe">
        <title>Functional and Genomic Variation between Human-Derived Isolates of Lachnospiraceae Reveals Inter- and Intra-Species Diversity.</title>
        <authorList>
            <person name="Sorbara M.T."/>
            <person name="Littmann E.R."/>
            <person name="Fontana E."/>
            <person name="Moody T.U."/>
            <person name="Kohout C.E."/>
            <person name="Gjonbalaj M."/>
            <person name="Eaton V."/>
            <person name="Seok R."/>
            <person name="Leiner I.M."/>
            <person name="Pamer E.G."/>
        </authorList>
    </citation>
    <scope>NUCLEOTIDE SEQUENCE [LARGE SCALE GENOMIC DNA]</scope>
    <source>
        <strain evidence="5 7">MSK.2.26</strain>
    </source>
</reference>